<comment type="caution">
    <text evidence="1">The sequence shown here is derived from an EMBL/GenBank/DDBJ whole genome shotgun (WGS) entry which is preliminary data.</text>
</comment>
<reference evidence="1" key="1">
    <citation type="journal article" date="2014" name="Int. J. Syst. Evol. Microbiol.">
        <title>Complete genome sequence of Corynebacterium casei LMG S-19264T (=DSM 44701T), isolated from a smear-ripened cheese.</title>
        <authorList>
            <consortium name="US DOE Joint Genome Institute (JGI-PGF)"/>
            <person name="Walter F."/>
            <person name="Albersmeier A."/>
            <person name="Kalinowski J."/>
            <person name="Ruckert C."/>
        </authorList>
    </citation>
    <scope>NUCLEOTIDE SEQUENCE</scope>
    <source>
        <strain evidence="1">KCTC 32513</strain>
    </source>
</reference>
<protein>
    <submittedName>
        <fullName evidence="1">Uncharacterized protein</fullName>
    </submittedName>
</protein>
<gene>
    <name evidence="1" type="ORF">GCM10009069_26780</name>
</gene>
<evidence type="ECO:0000313" key="2">
    <source>
        <dbReference type="Proteomes" id="UP000634004"/>
    </source>
</evidence>
<keyword evidence="2" id="KW-1185">Reference proteome</keyword>
<dbReference type="Proteomes" id="UP000634004">
    <property type="component" value="Unassembled WGS sequence"/>
</dbReference>
<dbReference type="EMBL" id="BMZH01000014">
    <property type="protein sequence ID" value="GHB02625.1"/>
    <property type="molecule type" value="Genomic_DNA"/>
</dbReference>
<organism evidence="1 2">
    <name type="scientific">Algimonas arctica</name>
    <dbReference type="NCBI Taxonomy" id="1479486"/>
    <lineage>
        <taxon>Bacteria</taxon>
        <taxon>Pseudomonadati</taxon>
        <taxon>Pseudomonadota</taxon>
        <taxon>Alphaproteobacteria</taxon>
        <taxon>Maricaulales</taxon>
        <taxon>Robiginitomaculaceae</taxon>
        <taxon>Algimonas</taxon>
    </lineage>
</organism>
<reference evidence="1" key="2">
    <citation type="submission" date="2020-09" db="EMBL/GenBank/DDBJ databases">
        <authorList>
            <person name="Sun Q."/>
            <person name="Kim S."/>
        </authorList>
    </citation>
    <scope>NUCLEOTIDE SEQUENCE</scope>
    <source>
        <strain evidence="1">KCTC 32513</strain>
    </source>
</reference>
<sequence>MAQAEICAVLYDDGQATVARDLTSVLEKNDKKLETIVCELYGLTIAELEEAEQKIG</sequence>
<proteinExistence type="predicted"/>
<dbReference type="AlphaFoldDB" id="A0A8J3G3A3"/>
<accession>A0A8J3G3A3</accession>
<name>A0A8J3G3A3_9PROT</name>
<evidence type="ECO:0000313" key="1">
    <source>
        <dbReference type="EMBL" id="GHB02625.1"/>
    </source>
</evidence>